<dbReference type="SUPFAM" id="SSF53335">
    <property type="entry name" value="S-adenosyl-L-methionine-dependent methyltransferases"/>
    <property type="match status" value="1"/>
</dbReference>
<evidence type="ECO:0000313" key="2">
    <source>
        <dbReference type="Proteomes" id="UP000294980"/>
    </source>
</evidence>
<name>A0A4R2L8P6_9GAMM</name>
<dbReference type="Proteomes" id="UP000294980">
    <property type="component" value="Unassembled WGS sequence"/>
</dbReference>
<accession>A0A4R2L8P6</accession>
<reference evidence="1 2" key="1">
    <citation type="submission" date="2019-03" db="EMBL/GenBank/DDBJ databases">
        <title>Genomic Encyclopedia of Type Strains, Phase IV (KMG-IV): sequencing the most valuable type-strain genomes for metagenomic binning, comparative biology and taxonomic classification.</title>
        <authorList>
            <person name="Goeker M."/>
        </authorList>
    </citation>
    <scope>NUCLEOTIDE SEQUENCE [LARGE SCALE GENOMIC DNA]</scope>
    <source>
        <strain evidence="1 2">DSM 23344</strain>
    </source>
</reference>
<dbReference type="InterPro" id="IPR029063">
    <property type="entry name" value="SAM-dependent_MTases_sf"/>
</dbReference>
<evidence type="ECO:0000313" key="1">
    <source>
        <dbReference type="EMBL" id="TCO75595.1"/>
    </source>
</evidence>
<sequence length="278" mass="29352">MSGFSIDWLDLREDADRRARDSDLCERAVHWLQLAPSRGREAIVVDLGAGTGSTLRALDGAGQRPLLWRLLDHDPALLAEARRRHGGQTGIETFAADLSDIGTLPLDGARLVTASALFDLVSAEFLQALAQVLQRPAGQDPIGVYSALNYDGLTQWTPSHPLDDVVLEAFNCDQRRDKGFGPALGPEAAGAMCDAFSQAGFRVFSASSPWVLDGADEPLVSALITGIAAAVAGSPGVAVSSLEDWVRFRQAQVTSGSCTVGHTDLLAVPDPASAHATV</sequence>
<keyword evidence="2" id="KW-1185">Reference proteome</keyword>
<dbReference type="AlphaFoldDB" id="A0A4R2L8P6"/>
<comment type="caution">
    <text evidence="1">The sequence shown here is derived from an EMBL/GenBank/DDBJ whole genome shotgun (WGS) entry which is preliminary data.</text>
</comment>
<dbReference type="EMBL" id="SLWX01000007">
    <property type="protein sequence ID" value="TCO75595.1"/>
    <property type="molecule type" value="Genomic_DNA"/>
</dbReference>
<gene>
    <name evidence="1" type="ORF">EV688_10712</name>
</gene>
<dbReference type="OrthoDB" id="7273451at2"/>
<dbReference type="RefSeq" id="WP_117317602.1">
    <property type="nucleotide sequence ID" value="NZ_QQSW01000009.1"/>
</dbReference>
<proteinExistence type="predicted"/>
<protein>
    <recommendedName>
        <fullName evidence="3">Methyltransferase family protein</fullName>
    </recommendedName>
</protein>
<evidence type="ECO:0008006" key="3">
    <source>
        <dbReference type="Google" id="ProtNLM"/>
    </source>
</evidence>
<dbReference type="Gene3D" id="3.40.50.150">
    <property type="entry name" value="Vaccinia Virus protein VP39"/>
    <property type="match status" value="1"/>
</dbReference>
<organism evidence="1 2">
    <name type="scientific">Chromatocurvus halotolerans</name>
    <dbReference type="NCBI Taxonomy" id="1132028"/>
    <lineage>
        <taxon>Bacteria</taxon>
        <taxon>Pseudomonadati</taxon>
        <taxon>Pseudomonadota</taxon>
        <taxon>Gammaproteobacteria</taxon>
        <taxon>Cellvibrionales</taxon>
        <taxon>Halieaceae</taxon>
        <taxon>Chromatocurvus</taxon>
    </lineage>
</organism>